<evidence type="ECO:0000313" key="15">
    <source>
        <dbReference type="Proteomes" id="UP000199705"/>
    </source>
</evidence>
<dbReference type="InterPro" id="IPR011060">
    <property type="entry name" value="RibuloseP-bd_barrel"/>
</dbReference>
<evidence type="ECO:0000256" key="8">
    <source>
        <dbReference type="ARBA" id="ARBA00023239"/>
    </source>
</evidence>
<keyword evidence="15" id="KW-1185">Reference proteome</keyword>
<evidence type="ECO:0000256" key="5">
    <source>
        <dbReference type="ARBA" id="ARBA00022490"/>
    </source>
</evidence>
<evidence type="ECO:0000256" key="3">
    <source>
        <dbReference type="ARBA" id="ARBA00009667"/>
    </source>
</evidence>
<organism evidence="14 15">
    <name type="scientific">Mucilaginibacter gossypii</name>
    <dbReference type="NCBI Taxonomy" id="551996"/>
    <lineage>
        <taxon>Bacteria</taxon>
        <taxon>Pseudomonadati</taxon>
        <taxon>Bacteroidota</taxon>
        <taxon>Sphingobacteriia</taxon>
        <taxon>Sphingobacteriales</taxon>
        <taxon>Sphingobacteriaceae</taxon>
        <taxon>Mucilaginibacter</taxon>
    </lineage>
</organism>
<dbReference type="InterPro" id="IPR006062">
    <property type="entry name" value="His_biosynth"/>
</dbReference>
<dbReference type="Pfam" id="PF04480">
    <property type="entry name" value="DUF559"/>
    <property type="match status" value="1"/>
</dbReference>
<evidence type="ECO:0000256" key="11">
    <source>
        <dbReference type="HAMAP-Rule" id="MF_01013"/>
    </source>
</evidence>
<evidence type="ECO:0000256" key="7">
    <source>
        <dbReference type="ARBA" id="ARBA00023102"/>
    </source>
</evidence>
<evidence type="ECO:0000256" key="12">
    <source>
        <dbReference type="RuleBase" id="RU003657"/>
    </source>
</evidence>
<dbReference type="GO" id="GO:0000105">
    <property type="term" value="P:L-histidine biosynthetic process"/>
    <property type="evidence" value="ECO:0007669"/>
    <property type="project" value="UniProtKB-UniRule"/>
</dbReference>
<accession>A0A1G7N7G7</accession>
<evidence type="ECO:0000256" key="9">
    <source>
        <dbReference type="ARBA" id="ARBA00025475"/>
    </source>
</evidence>
<dbReference type="GO" id="GO:0005737">
    <property type="term" value="C:cytoplasm"/>
    <property type="evidence" value="ECO:0007669"/>
    <property type="project" value="UniProtKB-SubCell"/>
</dbReference>
<dbReference type="SUPFAM" id="SSF52980">
    <property type="entry name" value="Restriction endonuclease-like"/>
    <property type="match status" value="1"/>
</dbReference>
<evidence type="ECO:0000259" key="13">
    <source>
        <dbReference type="Pfam" id="PF04480"/>
    </source>
</evidence>
<dbReference type="PANTHER" id="PTHR21235">
    <property type="entry name" value="IMIDAZOLE GLYCEROL PHOSPHATE SYNTHASE SUBUNIT HISF/H IGP SYNTHASE SUBUNIT HISF/H"/>
    <property type="match status" value="1"/>
</dbReference>
<dbReference type="NCBIfam" id="TIGR00735">
    <property type="entry name" value="hisF"/>
    <property type="match status" value="1"/>
</dbReference>
<evidence type="ECO:0000256" key="4">
    <source>
        <dbReference type="ARBA" id="ARBA00011152"/>
    </source>
</evidence>
<dbReference type="InterPro" id="IPR004651">
    <property type="entry name" value="HisF"/>
</dbReference>
<protein>
    <recommendedName>
        <fullName evidence="11">Imidazole glycerol phosphate synthase subunit HisF</fullName>
        <ecNumber evidence="11">4.3.2.10</ecNumber>
    </recommendedName>
    <alternativeName>
        <fullName evidence="11">IGP synthase cyclase subunit</fullName>
    </alternativeName>
    <alternativeName>
        <fullName evidence="11">IGP synthase subunit HisF</fullName>
    </alternativeName>
    <alternativeName>
        <fullName evidence="11">ImGP synthase subunit HisF</fullName>
        <shortName evidence="11">IGPS subunit HisF</shortName>
    </alternativeName>
</protein>
<proteinExistence type="inferred from homology"/>
<dbReference type="CDD" id="cd01038">
    <property type="entry name" value="Endonuclease_DUF559"/>
    <property type="match status" value="1"/>
</dbReference>
<dbReference type="InterPro" id="IPR050064">
    <property type="entry name" value="IGPS_HisA/HisF"/>
</dbReference>
<gene>
    <name evidence="11" type="primary">hisF</name>
    <name evidence="14" type="ORF">SAMN05192573_101154</name>
</gene>
<keyword evidence="7 11" id="KW-0368">Histidine biosynthesis</keyword>
<feature type="active site" evidence="11">
    <location>
        <position position="139"/>
    </location>
</feature>
<dbReference type="PANTHER" id="PTHR21235:SF2">
    <property type="entry name" value="IMIDAZOLE GLYCEROL PHOSPHATE SYNTHASE HISHF"/>
    <property type="match status" value="1"/>
</dbReference>
<dbReference type="InterPro" id="IPR013785">
    <property type="entry name" value="Aldolase_TIM"/>
</dbReference>
<reference evidence="15" key="1">
    <citation type="submission" date="2016-10" db="EMBL/GenBank/DDBJ databases">
        <authorList>
            <person name="Varghese N."/>
            <person name="Submissions S."/>
        </authorList>
    </citation>
    <scope>NUCLEOTIDE SEQUENCE [LARGE SCALE GENOMIC DNA]</scope>
    <source>
        <strain evidence="15">Gh-67</strain>
    </source>
</reference>
<evidence type="ECO:0000256" key="2">
    <source>
        <dbReference type="ARBA" id="ARBA00005091"/>
    </source>
</evidence>
<comment type="catalytic activity">
    <reaction evidence="10 11">
        <text>5-[(5-phospho-1-deoxy-D-ribulos-1-ylimino)methylamino]-1-(5-phospho-beta-D-ribosyl)imidazole-4-carboxamide + L-glutamine = D-erythro-1-(imidazol-4-yl)glycerol 3-phosphate + 5-amino-1-(5-phospho-beta-D-ribosyl)imidazole-4-carboxamide + L-glutamate + H(+)</text>
        <dbReference type="Rhea" id="RHEA:24793"/>
        <dbReference type="ChEBI" id="CHEBI:15378"/>
        <dbReference type="ChEBI" id="CHEBI:29985"/>
        <dbReference type="ChEBI" id="CHEBI:58278"/>
        <dbReference type="ChEBI" id="CHEBI:58359"/>
        <dbReference type="ChEBI" id="CHEBI:58475"/>
        <dbReference type="ChEBI" id="CHEBI:58525"/>
        <dbReference type="EC" id="4.3.2.10"/>
    </reaction>
</comment>
<evidence type="ECO:0000256" key="6">
    <source>
        <dbReference type="ARBA" id="ARBA00022605"/>
    </source>
</evidence>
<dbReference type="EC" id="4.3.2.10" evidence="11"/>
<keyword evidence="8 11" id="KW-0456">Lyase</keyword>
<dbReference type="InterPro" id="IPR047216">
    <property type="entry name" value="Endonuclease_DUF559_bact"/>
</dbReference>
<dbReference type="FunFam" id="3.20.20.70:FF:000006">
    <property type="entry name" value="Imidazole glycerol phosphate synthase subunit HisF"/>
    <property type="match status" value="1"/>
</dbReference>
<keyword evidence="6 11" id="KW-0028">Amino-acid biosynthesis</keyword>
<dbReference type="CDD" id="cd04731">
    <property type="entry name" value="HisF"/>
    <property type="match status" value="1"/>
</dbReference>
<dbReference type="EMBL" id="FNCG01000001">
    <property type="protein sequence ID" value="SDF69891.1"/>
    <property type="molecule type" value="Genomic_DNA"/>
</dbReference>
<dbReference type="Gene3D" id="3.40.960.10">
    <property type="entry name" value="VSR Endonuclease"/>
    <property type="match status" value="1"/>
</dbReference>
<comment type="similarity">
    <text evidence="3 11 12">Belongs to the HisA/HisF family.</text>
</comment>
<dbReference type="GO" id="GO:0000107">
    <property type="term" value="F:imidazoleglycerol-phosphate synthase activity"/>
    <property type="evidence" value="ECO:0007669"/>
    <property type="project" value="UniProtKB-UniRule"/>
</dbReference>
<dbReference type="Proteomes" id="UP000199705">
    <property type="component" value="Unassembled WGS sequence"/>
</dbReference>
<dbReference type="InterPro" id="IPR011335">
    <property type="entry name" value="Restrct_endonuc-II-like"/>
</dbReference>
<comment type="pathway">
    <text evidence="2 11">Amino-acid biosynthesis; L-histidine biosynthesis; L-histidine from 5-phospho-alpha-D-ribose 1-diphosphate: step 5/9.</text>
</comment>
<dbReference type="Pfam" id="PF00977">
    <property type="entry name" value="His_biosynth"/>
    <property type="match status" value="1"/>
</dbReference>
<feature type="domain" description="DUF559" evidence="13">
    <location>
        <begin position="15"/>
        <end position="119"/>
    </location>
</feature>
<comment type="subunit">
    <text evidence="4 11">Heterodimer of HisH and HisF.</text>
</comment>
<keyword evidence="5 11" id="KW-0963">Cytoplasm</keyword>
<sequence length="379" mass="41788">MKKKLFLGANPEIFANAKALRYNMTPAETFLWSQLNVTFSDIKFRKQHPLGSYVADFYCHKHKLVIELDGRIHSLPDVIKNDIDKQTFLEGQGLRVLRLSNNEVFNNLNKVLEQINMQIKGTPFRGRGGLAKRIIPCLDVKDGRTVKGVNFVDLRDAGDPVELAWNYSNQGADELVFLDITATVERRKTMVELVKAVAKQINIPFTIGGGINEIADADALLNAGADKISINSAAVRNPKLIDELANAFGVQFVVIAVDTRSIGDKNIVHLNGGRLPTERQTLEWILEAESRGAGEILLTSMDHDGTKSGFDNGLLKTVNDAVHIPVIASGGAGKVEHFVDVFEKTNVDAALAASVFHYGEILIPDLKRKLQGNKIEVRI</sequence>
<dbReference type="HAMAP" id="MF_01013">
    <property type="entry name" value="HisF"/>
    <property type="match status" value="1"/>
</dbReference>
<dbReference type="InterPro" id="IPR007569">
    <property type="entry name" value="DUF559"/>
</dbReference>
<dbReference type="AlphaFoldDB" id="A0A1G7N7G7"/>
<dbReference type="Gene3D" id="3.20.20.70">
    <property type="entry name" value="Aldolase class I"/>
    <property type="match status" value="1"/>
</dbReference>
<evidence type="ECO:0000313" key="14">
    <source>
        <dbReference type="EMBL" id="SDF69891.1"/>
    </source>
</evidence>
<name>A0A1G7N7G7_9SPHI</name>
<dbReference type="UniPathway" id="UPA00031">
    <property type="reaction ID" value="UER00010"/>
</dbReference>
<feature type="active site" evidence="11">
    <location>
        <position position="258"/>
    </location>
</feature>
<evidence type="ECO:0000256" key="10">
    <source>
        <dbReference type="ARBA" id="ARBA00047838"/>
    </source>
</evidence>
<comment type="function">
    <text evidence="9 11">IGPS catalyzes the conversion of PRFAR and glutamine to IGP, AICAR and glutamate. The HisF subunit catalyzes the cyclization activity that produces IGP and AICAR from PRFAR using the ammonia provided by the HisH subunit.</text>
</comment>
<dbReference type="STRING" id="551996.SAMN05192573_101154"/>
<dbReference type="GO" id="GO:0016829">
    <property type="term" value="F:lyase activity"/>
    <property type="evidence" value="ECO:0007669"/>
    <property type="project" value="UniProtKB-KW"/>
</dbReference>
<dbReference type="SUPFAM" id="SSF51366">
    <property type="entry name" value="Ribulose-phoshate binding barrel"/>
    <property type="match status" value="1"/>
</dbReference>
<evidence type="ECO:0000256" key="1">
    <source>
        <dbReference type="ARBA" id="ARBA00004496"/>
    </source>
</evidence>
<comment type="subcellular location">
    <subcellularLocation>
        <location evidence="1 11">Cytoplasm</location>
    </subcellularLocation>
</comment>